<accession>A0A552VC51</accession>
<organism evidence="3 4">
    <name type="scientific">Criibacterium bergeronii</name>
    <dbReference type="NCBI Taxonomy" id="1871336"/>
    <lineage>
        <taxon>Bacteria</taxon>
        <taxon>Bacillati</taxon>
        <taxon>Bacillota</taxon>
        <taxon>Clostridia</taxon>
        <taxon>Peptostreptococcales</taxon>
        <taxon>Filifactoraceae</taxon>
        <taxon>Criibacterium</taxon>
    </lineage>
</organism>
<evidence type="ECO:0000313" key="3">
    <source>
        <dbReference type="EMBL" id="TRW28052.1"/>
    </source>
</evidence>
<gene>
    <name evidence="3" type="ORF">FL857_03410</name>
</gene>
<dbReference type="RefSeq" id="WP_144015729.1">
    <property type="nucleotide sequence ID" value="NZ_VJXW01000003.1"/>
</dbReference>
<name>A0A552VC51_9FIRM</name>
<sequence>MKKLISAIALTAMLSSVILPVYADEQWKSGGKVTNDAIGLQMMQQAKKDMAQIDLSIYINGKQLNFEEEENLGMPFIDENNRTLVPLRKPVEMSGNKVEWDNVNKQAKITSKGNDEQGELYVTVKLGEKYLTKVYSKMLNSPQLVEMDTKAVVKDARIYIPLRAVMEALGLRVSYNKDTKTVSANYPSTKDTKVWSGVEEIEKDFPNFIQDMKKIATKAPDTVVIDTIKLDNSLGSQMTNKLEEDGTARIYFENKERYGMVFIKDGKVVYRTDDFLPGIFYYSYGERLNDPIETYQGDIKDVDYFLLWEYNNPMATIVENPFK</sequence>
<evidence type="ECO:0000313" key="4">
    <source>
        <dbReference type="Proteomes" id="UP000319424"/>
    </source>
</evidence>
<feature type="chain" id="PRO_5022104825" evidence="1">
    <location>
        <begin position="24"/>
        <end position="323"/>
    </location>
</feature>
<evidence type="ECO:0000259" key="2">
    <source>
        <dbReference type="Pfam" id="PF07833"/>
    </source>
</evidence>
<dbReference type="InterPro" id="IPR036582">
    <property type="entry name" value="Mao_N_sf"/>
</dbReference>
<evidence type="ECO:0000256" key="1">
    <source>
        <dbReference type="SAM" id="SignalP"/>
    </source>
</evidence>
<dbReference type="InterPro" id="IPR012854">
    <property type="entry name" value="Cu_amine_oxidase-like_N"/>
</dbReference>
<keyword evidence="1" id="KW-0732">Signal</keyword>
<protein>
    <submittedName>
        <fullName evidence="3">Copper amine oxidase N-terminal domain-containing protein</fullName>
    </submittedName>
</protein>
<dbReference type="SUPFAM" id="SSF55383">
    <property type="entry name" value="Copper amine oxidase, domain N"/>
    <property type="match status" value="1"/>
</dbReference>
<dbReference type="Pfam" id="PF07833">
    <property type="entry name" value="Cu_amine_oxidN1"/>
    <property type="match status" value="1"/>
</dbReference>
<feature type="domain" description="Copper amine oxidase-like N-terminal" evidence="2">
    <location>
        <begin position="59"/>
        <end position="183"/>
    </location>
</feature>
<comment type="caution">
    <text evidence="3">The sequence shown here is derived from an EMBL/GenBank/DDBJ whole genome shotgun (WGS) entry which is preliminary data.</text>
</comment>
<dbReference type="Proteomes" id="UP000319424">
    <property type="component" value="Unassembled WGS sequence"/>
</dbReference>
<dbReference type="Gene3D" id="3.30.457.10">
    <property type="entry name" value="Copper amine oxidase-like, N-terminal domain"/>
    <property type="match status" value="1"/>
</dbReference>
<feature type="signal peptide" evidence="1">
    <location>
        <begin position="1"/>
        <end position="23"/>
    </location>
</feature>
<dbReference type="OrthoDB" id="9812811at2"/>
<dbReference type="EMBL" id="VJXW01000003">
    <property type="protein sequence ID" value="TRW28052.1"/>
    <property type="molecule type" value="Genomic_DNA"/>
</dbReference>
<proteinExistence type="predicted"/>
<dbReference type="AlphaFoldDB" id="A0A552VC51"/>
<reference evidence="3 4" key="1">
    <citation type="submission" date="2019-07" db="EMBL/GenBank/DDBJ databases">
        <title>Criibacterium bergeronii gen. nov., sp. nov. isolated from human clinical samples.</title>
        <authorList>
            <person name="Maheux A.F."/>
            <person name="Boudreau D.K."/>
            <person name="Berube E."/>
            <person name="Brodeur S."/>
            <person name="Bernard K.A."/>
            <person name="Abed J.Y."/>
            <person name="Ducrey E."/>
            <person name="Guay E.F."/>
            <person name="Raymond F."/>
            <person name="Corbeil J."/>
            <person name="Domingo M.-C."/>
            <person name="Roy P.H."/>
            <person name="Boissinot M."/>
            <person name="Tocheva E.I."/>
            <person name="Omar R.F."/>
        </authorList>
    </citation>
    <scope>NUCLEOTIDE SEQUENCE [LARGE SCALE GENOMIC DNA]</scope>
    <source>
        <strain evidence="3 4">CCRI-24246</strain>
    </source>
</reference>